<organism evidence="1 2">
    <name type="scientific">Rhabditophanes sp. KR3021</name>
    <dbReference type="NCBI Taxonomy" id="114890"/>
    <lineage>
        <taxon>Eukaryota</taxon>
        <taxon>Metazoa</taxon>
        <taxon>Ecdysozoa</taxon>
        <taxon>Nematoda</taxon>
        <taxon>Chromadorea</taxon>
        <taxon>Rhabditida</taxon>
        <taxon>Tylenchina</taxon>
        <taxon>Panagrolaimomorpha</taxon>
        <taxon>Strongyloidoidea</taxon>
        <taxon>Alloionematidae</taxon>
        <taxon>Rhabditophanes</taxon>
    </lineage>
</organism>
<protein>
    <submittedName>
        <fullName evidence="2">Exonuclease domain-containing protein</fullName>
    </submittedName>
</protein>
<evidence type="ECO:0000313" key="2">
    <source>
        <dbReference type="WBParaSite" id="RSKR_0000071000.1"/>
    </source>
</evidence>
<proteinExistence type="predicted"/>
<name>A0AC35THS6_9BILA</name>
<evidence type="ECO:0000313" key="1">
    <source>
        <dbReference type="Proteomes" id="UP000095286"/>
    </source>
</evidence>
<dbReference type="Proteomes" id="UP000095286">
    <property type="component" value="Unplaced"/>
</dbReference>
<accession>A0AC35THS6</accession>
<sequence>MAISKKNSLFPKNVTADYFKARIEGYKRHVLAPGALSKFASTLIPIVRYNIYEHGYDYPRYLRYWNNTTPAPEGSAIRNPIVFKSNPPCPAFEDKNLEGSVCMNCGQIYKLDRKLEKKGIKQKCIAKDGSGNIIKEHKEHKTICIPDKERYTFMETPVKNESKVKNELVAIHCDIVYTTAGVVVASCYIVDNNFNLILDENVKIDNRIVDAHHPLNNYLKTKRIVKDGITVEQLRDKIFELIDKSTILVGFDLAPILRTLRIVHDTFLDLAYHQQFAECKDSLFNYLKHLAQKSENIVSKSDSLKKSTELMATAYMTVLSFIYLDAEHGRDDSILMKLNAKESAIDETSENDSDNDFEEFEFDEICHIYDKYRKPLIVNNYKKRPATKTVKKESNNLELNFVLPPKDASNEEEVKVDTQKYIEIKRNIPRKALWKAHDMSDLSESDYDEDDDYEEENVDNDSIKHQHTMSRLYNALYAKIPTSDLDKIKCGFPVWSDIKSNGKFVLANTFSRYRGKAFIGANQTNVECAKCNKSYEIDSDFNQVDTDSTCNTTTEESDFEQLCVPHYMKTMPYETRSTFESSPVSDSQSINNVLIVNSSIVYTTHGPEIAKLSVLRVSKTKLIYTLIKVENKIIEYDFENTNLTNEDMSTAAIDKEEARSKLFGLIADKTILIGHNLALTLRCLRIVHENVVELHWLQSNCPIKKQYAMVPFNSLCKTSAAENNKDDLLLYRSFATSYLIFDFLDTKKESKKQQRAEIVNTAEYDNELRDCMRIEQNAYKRFQWG</sequence>
<reference evidence="2" key="1">
    <citation type="submission" date="2016-11" db="UniProtKB">
        <authorList>
            <consortium name="WormBaseParasite"/>
        </authorList>
    </citation>
    <scope>IDENTIFICATION</scope>
    <source>
        <strain evidence="2">KR3021</strain>
    </source>
</reference>
<dbReference type="WBParaSite" id="RSKR_0000071000.1">
    <property type="protein sequence ID" value="RSKR_0000071000.1"/>
    <property type="gene ID" value="RSKR_0000071000"/>
</dbReference>